<protein>
    <submittedName>
        <fullName evidence="2">Uncharacterized protein</fullName>
    </submittedName>
</protein>
<evidence type="ECO:0000256" key="1">
    <source>
        <dbReference type="SAM" id="SignalP"/>
    </source>
</evidence>
<organism evidence="2 3">
    <name type="scientific">Apiosordaria backusii</name>
    <dbReference type="NCBI Taxonomy" id="314023"/>
    <lineage>
        <taxon>Eukaryota</taxon>
        <taxon>Fungi</taxon>
        <taxon>Dikarya</taxon>
        <taxon>Ascomycota</taxon>
        <taxon>Pezizomycotina</taxon>
        <taxon>Sordariomycetes</taxon>
        <taxon>Sordariomycetidae</taxon>
        <taxon>Sordariales</taxon>
        <taxon>Lasiosphaeriaceae</taxon>
        <taxon>Apiosordaria</taxon>
    </lineage>
</organism>
<accession>A0AA40K3K7</accession>
<feature type="chain" id="PRO_5041266209" evidence="1">
    <location>
        <begin position="39"/>
        <end position="99"/>
    </location>
</feature>
<dbReference type="EMBL" id="JAUKTV010000002">
    <property type="protein sequence ID" value="KAK0744600.1"/>
    <property type="molecule type" value="Genomic_DNA"/>
</dbReference>
<proteinExistence type="predicted"/>
<keyword evidence="1" id="KW-0732">Signal</keyword>
<name>A0AA40K3K7_9PEZI</name>
<gene>
    <name evidence="2" type="ORF">B0T21DRAFT_407686</name>
</gene>
<feature type="signal peptide" evidence="1">
    <location>
        <begin position="1"/>
        <end position="38"/>
    </location>
</feature>
<evidence type="ECO:0000313" key="3">
    <source>
        <dbReference type="Proteomes" id="UP001172159"/>
    </source>
</evidence>
<dbReference type="AlphaFoldDB" id="A0AA40K3K7"/>
<keyword evidence="3" id="KW-1185">Reference proteome</keyword>
<evidence type="ECO:0000313" key="2">
    <source>
        <dbReference type="EMBL" id="KAK0744600.1"/>
    </source>
</evidence>
<dbReference type="Proteomes" id="UP001172159">
    <property type="component" value="Unassembled WGS sequence"/>
</dbReference>
<comment type="caution">
    <text evidence="2">The sequence shown here is derived from an EMBL/GenBank/DDBJ whole genome shotgun (WGS) entry which is preliminary data.</text>
</comment>
<sequence length="99" mass="11246">MRWCIKDPSCIHPQPPPKMHLLTILASLLLSLFPLSLATVPNSPRFDLTKPSYDLSRHKTFHDSTVQQSFAFDNTNRRLFVAQRLNNADDSSLGHLCIT</sequence>
<reference evidence="2" key="1">
    <citation type="submission" date="2023-06" db="EMBL/GenBank/DDBJ databases">
        <title>Genome-scale phylogeny and comparative genomics of the fungal order Sordariales.</title>
        <authorList>
            <consortium name="Lawrence Berkeley National Laboratory"/>
            <person name="Hensen N."/>
            <person name="Bonometti L."/>
            <person name="Westerberg I."/>
            <person name="Brannstrom I.O."/>
            <person name="Guillou S."/>
            <person name="Cros-Aarteil S."/>
            <person name="Calhoun S."/>
            <person name="Haridas S."/>
            <person name="Kuo A."/>
            <person name="Mondo S."/>
            <person name="Pangilinan J."/>
            <person name="Riley R."/>
            <person name="Labutti K."/>
            <person name="Andreopoulos B."/>
            <person name="Lipzen A."/>
            <person name="Chen C."/>
            <person name="Yanf M."/>
            <person name="Daum C."/>
            <person name="Ng V."/>
            <person name="Clum A."/>
            <person name="Steindorff A."/>
            <person name="Ohm R."/>
            <person name="Martin F."/>
            <person name="Silar P."/>
            <person name="Natvig D."/>
            <person name="Lalanne C."/>
            <person name="Gautier V."/>
            <person name="Ament-Velasquez S.L."/>
            <person name="Kruys A."/>
            <person name="Hutchinson M.I."/>
            <person name="Powell A.J."/>
            <person name="Barry K."/>
            <person name="Miller A.N."/>
            <person name="Grigoriev I.V."/>
            <person name="Debuchy R."/>
            <person name="Gladieux P."/>
            <person name="Thoren M.H."/>
            <person name="Johannesson H."/>
        </authorList>
    </citation>
    <scope>NUCLEOTIDE SEQUENCE</scope>
    <source>
        <strain evidence="2">CBS 540.89</strain>
    </source>
</reference>